<accession>A0AAW4UFM6</accession>
<keyword evidence="2" id="KW-0695">RNA-directed DNA polymerase</keyword>
<dbReference type="PANTHER" id="PTHR34047:SF8">
    <property type="entry name" value="PROTEIN YKFC"/>
    <property type="match status" value="1"/>
</dbReference>
<keyword evidence="2" id="KW-0808">Transferase</keyword>
<organism evidence="2 3">
    <name type="scientific">Agathobacter rectalis</name>
    <dbReference type="NCBI Taxonomy" id="39491"/>
    <lineage>
        <taxon>Bacteria</taxon>
        <taxon>Bacillati</taxon>
        <taxon>Bacillota</taxon>
        <taxon>Clostridia</taxon>
        <taxon>Lachnospirales</taxon>
        <taxon>Lachnospiraceae</taxon>
        <taxon>Agathobacter</taxon>
    </lineage>
</organism>
<proteinExistence type="predicted"/>
<dbReference type="InterPro" id="IPR000477">
    <property type="entry name" value="RT_dom"/>
</dbReference>
<dbReference type="GO" id="GO:0003964">
    <property type="term" value="F:RNA-directed DNA polymerase activity"/>
    <property type="evidence" value="ECO:0007669"/>
    <property type="project" value="UniProtKB-KW"/>
</dbReference>
<dbReference type="CDD" id="cd01651">
    <property type="entry name" value="RT_G2_intron"/>
    <property type="match status" value="1"/>
</dbReference>
<evidence type="ECO:0000259" key="1">
    <source>
        <dbReference type="PROSITE" id="PS50878"/>
    </source>
</evidence>
<comment type="caution">
    <text evidence="2">The sequence shown here is derived from an EMBL/GenBank/DDBJ whole genome shotgun (WGS) entry which is preliminary data.</text>
</comment>
<dbReference type="Pfam" id="PF00078">
    <property type="entry name" value="RVT_1"/>
    <property type="match status" value="1"/>
</dbReference>
<dbReference type="NCBIfam" id="NF041746">
    <property type="entry name" value="Drt2"/>
    <property type="match status" value="1"/>
</dbReference>
<gene>
    <name evidence="2" type="ORF">LIZ56_13125</name>
</gene>
<reference evidence="2" key="1">
    <citation type="submission" date="2021-10" db="EMBL/GenBank/DDBJ databases">
        <title>Collection of gut derived symbiotic bacterial strains cultured from healthy donors.</title>
        <authorList>
            <person name="Lin H."/>
            <person name="Littmann E."/>
            <person name="Kohout C."/>
            <person name="Pamer E.G."/>
        </authorList>
    </citation>
    <scope>NUCLEOTIDE SEQUENCE</scope>
    <source>
        <strain evidence="2">DFI.9.42</strain>
    </source>
</reference>
<name>A0AAW4UFM6_9FIRM</name>
<evidence type="ECO:0000313" key="3">
    <source>
        <dbReference type="Proteomes" id="UP001197684"/>
    </source>
</evidence>
<feature type="domain" description="Reverse transcriptase" evidence="1">
    <location>
        <begin position="51"/>
        <end position="348"/>
    </location>
</feature>
<protein>
    <submittedName>
        <fullName evidence="2">Reverse transcriptase/maturase family protein</fullName>
    </submittedName>
</protein>
<dbReference type="RefSeq" id="WP_306778681.1">
    <property type="nucleotide sequence ID" value="NZ_JAJCJK010000025.1"/>
</dbReference>
<sequence length="438" mass="50707">MGIANLGVKMMDIKAWISNPKVIANSKKGYAHFDLRTDITKVSEYISNPEKVARHSFYPFIHYVMRMDKYNKKTGVKPKTREICYAAHMDRCIYQYYSAILNENYNKYLIEQNIESVPVAYRTNLKKSNIHIAHEAFQFIRENKNCLVLIGDFTGFFDSLDHQYLKQQWCKVMGFDFLPQDHYAVFKNVTKYSMWELDDLLSITGLSQKEFNKRRLALSKEEYRNNRSHISRNNKTKQIPQGSPISAVLANIYMINADKEIHDYVKALGGMYMRYSDDFIVIVPANRSEIACFKNVLSILKGIPNLELEPSKTQIFAVAESRVENIGRDLLEKADVSKKVINFLGFTFDGQSVSVRSKTISKYYYRMYRKAKSISKNPTLSGADNLYKSYSIHGAKAKPGNFFTYINHAKEVFGEDELIDRDLKNHIPKIRKALKGKK</sequence>
<dbReference type="Proteomes" id="UP001197684">
    <property type="component" value="Unassembled WGS sequence"/>
</dbReference>
<dbReference type="AlphaFoldDB" id="A0AAW4UFM6"/>
<dbReference type="InterPro" id="IPR043502">
    <property type="entry name" value="DNA/RNA_pol_sf"/>
</dbReference>
<dbReference type="EMBL" id="JAJCJK010000025">
    <property type="protein sequence ID" value="MCB6939342.1"/>
    <property type="molecule type" value="Genomic_DNA"/>
</dbReference>
<keyword evidence="2" id="KW-0548">Nucleotidyltransferase</keyword>
<dbReference type="PROSITE" id="PS50878">
    <property type="entry name" value="RT_POL"/>
    <property type="match status" value="1"/>
</dbReference>
<dbReference type="SUPFAM" id="SSF56672">
    <property type="entry name" value="DNA/RNA polymerases"/>
    <property type="match status" value="1"/>
</dbReference>
<dbReference type="PANTHER" id="PTHR34047">
    <property type="entry name" value="NUCLEAR INTRON MATURASE 1, MITOCHONDRIAL-RELATED"/>
    <property type="match status" value="1"/>
</dbReference>
<evidence type="ECO:0000313" key="2">
    <source>
        <dbReference type="EMBL" id="MCB6939342.1"/>
    </source>
</evidence>
<dbReference type="InterPro" id="IPR051083">
    <property type="entry name" value="GrpII_Intron_Splice-Mob/Def"/>
</dbReference>